<evidence type="ECO:0000313" key="3">
    <source>
        <dbReference type="Proteomes" id="UP000532373"/>
    </source>
</evidence>
<dbReference type="AlphaFoldDB" id="A0A8E1WFQ7"/>
<gene>
    <name evidence="2" type="ORF">HNQ96_003914</name>
</gene>
<dbReference type="EMBL" id="JACHGI010000008">
    <property type="protein sequence ID" value="MBB6468030.1"/>
    <property type="molecule type" value="Genomic_DNA"/>
</dbReference>
<protein>
    <submittedName>
        <fullName evidence="2">Urease accessory protein</fullName>
    </submittedName>
</protein>
<evidence type="ECO:0000259" key="1">
    <source>
        <dbReference type="SMART" id="SM00988"/>
    </source>
</evidence>
<proteinExistence type="predicted"/>
<dbReference type="SUPFAM" id="SSF69287">
    <property type="entry name" value="Urease metallochaperone UreE, N-terminal domain"/>
    <property type="match status" value="1"/>
</dbReference>
<dbReference type="InterPro" id="IPR036118">
    <property type="entry name" value="UreE_N_sf"/>
</dbReference>
<dbReference type="InterPro" id="IPR004029">
    <property type="entry name" value="UreE_N"/>
</dbReference>
<dbReference type="Proteomes" id="UP000532373">
    <property type="component" value="Unassembled WGS sequence"/>
</dbReference>
<organism evidence="2 3">
    <name type="scientific">Aminobacter carboxidus</name>
    <dbReference type="NCBI Taxonomy" id="376165"/>
    <lineage>
        <taxon>Bacteria</taxon>
        <taxon>Pseudomonadati</taxon>
        <taxon>Pseudomonadota</taxon>
        <taxon>Alphaproteobacteria</taxon>
        <taxon>Hyphomicrobiales</taxon>
        <taxon>Phyllobacteriaceae</taxon>
        <taxon>Aminobacter</taxon>
    </lineage>
</organism>
<evidence type="ECO:0000313" key="2">
    <source>
        <dbReference type="EMBL" id="MBB6468030.1"/>
    </source>
</evidence>
<accession>A0A8E1WFQ7</accession>
<dbReference type="SMART" id="SM00988">
    <property type="entry name" value="UreE_N"/>
    <property type="match status" value="1"/>
</dbReference>
<dbReference type="RefSeq" id="WP_184770397.1">
    <property type="nucleotide sequence ID" value="NZ_JACHGI010000008.1"/>
</dbReference>
<sequence length="150" mass="16747">MLKLNSIVGLAADQQLSARLHLLDHEGRVEFIMLDTAEITRRRLSARTDRGTLCTISLPRTQRLVDGAVLLLEDKRAIVVRAEPERWLVFKAANAAAGIELGYCAGNMHWPVRFEGDQLYVVGELGSVHVLDRLHHVLDRGAVIFLGEDK</sequence>
<comment type="caution">
    <text evidence="2">The sequence shown here is derived from an EMBL/GenBank/DDBJ whole genome shotgun (WGS) entry which is preliminary data.</text>
</comment>
<feature type="domain" description="UreE urease accessory N-terminal" evidence="1">
    <location>
        <begin position="16"/>
        <end position="78"/>
    </location>
</feature>
<dbReference type="Gene3D" id="2.60.260.20">
    <property type="entry name" value="Urease metallochaperone UreE, N-terminal domain"/>
    <property type="match status" value="1"/>
</dbReference>
<reference evidence="2 3" key="1">
    <citation type="submission" date="2020-08" db="EMBL/GenBank/DDBJ databases">
        <title>Genomic Encyclopedia of Type Strains, Phase IV (KMG-IV): sequencing the most valuable type-strain genomes for metagenomic binning, comparative biology and taxonomic classification.</title>
        <authorList>
            <person name="Goeker M."/>
        </authorList>
    </citation>
    <scope>NUCLEOTIDE SEQUENCE [LARGE SCALE GENOMIC DNA]</scope>
    <source>
        <strain evidence="2 3">DSM 17454</strain>
    </source>
</reference>
<dbReference type="Pfam" id="PF02814">
    <property type="entry name" value="UreE_N"/>
    <property type="match status" value="1"/>
</dbReference>
<name>A0A8E1WFQ7_9HYPH</name>